<dbReference type="AlphaFoldDB" id="A0A5J6X088"/>
<dbReference type="InterPro" id="IPR005123">
    <property type="entry name" value="Oxoglu/Fe-dep_dioxygenase_dom"/>
</dbReference>
<dbReference type="Proteomes" id="UP000594034">
    <property type="component" value="Chromosome"/>
</dbReference>
<protein>
    <submittedName>
        <fullName evidence="2">Alpha-ketoglutarate-dependent dioxygenase AlkB</fullName>
    </submittedName>
</protein>
<dbReference type="Pfam" id="PF13532">
    <property type="entry name" value="2OG-FeII_Oxy_2"/>
    <property type="match status" value="1"/>
</dbReference>
<proteinExistence type="predicted"/>
<dbReference type="PANTHER" id="PTHR31212:SF4">
    <property type="entry name" value="ALPHA-KETOGLUTARATE-DEPENDENT DIOXYGENASE ALKB HOMOLOG 3"/>
    <property type="match status" value="1"/>
</dbReference>
<gene>
    <name evidence="2" type="ORF">FE240_12400</name>
</gene>
<dbReference type="RefSeq" id="WP_193001329.1">
    <property type="nucleotide sequence ID" value="NZ_CP040449.1"/>
</dbReference>
<reference evidence="2 3" key="1">
    <citation type="submission" date="2019-05" db="EMBL/GenBank/DDBJ databases">
        <title>OXA-830, a novel chromosomally encoded expanded-spectrum class D beta-lactamase in Aeromonas simiae.</title>
        <authorList>
            <person name="Zhou W."/>
            <person name="Chen Q."/>
        </authorList>
    </citation>
    <scope>NUCLEOTIDE SEQUENCE [LARGE SCALE GENOMIC DNA]</scope>
    <source>
        <strain evidence="2 3">A6</strain>
    </source>
</reference>
<keyword evidence="2" id="KW-0560">Oxidoreductase</keyword>
<dbReference type="SUPFAM" id="SSF51197">
    <property type="entry name" value="Clavaminate synthase-like"/>
    <property type="match status" value="1"/>
</dbReference>
<keyword evidence="3" id="KW-1185">Reference proteome</keyword>
<evidence type="ECO:0000313" key="3">
    <source>
        <dbReference type="Proteomes" id="UP000594034"/>
    </source>
</evidence>
<evidence type="ECO:0000313" key="2">
    <source>
        <dbReference type="EMBL" id="QFI55413.1"/>
    </source>
</evidence>
<organism evidence="2 3">
    <name type="scientific">Aeromonas simiae</name>
    <dbReference type="NCBI Taxonomy" id="218936"/>
    <lineage>
        <taxon>Bacteria</taxon>
        <taxon>Pseudomonadati</taxon>
        <taxon>Pseudomonadota</taxon>
        <taxon>Gammaproteobacteria</taxon>
        <taxon>Aeromonadales</taxon>
        <taxon>Aeromonadaceae</taxon>
        <taxon>Aeromonas</taxon>
    </lineage>
</organism>
<keyword evidence="2" id="KW-0223">Dioxygenase</keyword>
<dbReference type="KEGG" id="asim:FE240_12400"/>
<feature type="domain" description="Fe2OG dioxygenase" evidence="1">
    <location>
        <begin position="96"/>
        <end position="194"/>
    </location>
</feature>
<dbReference type="PANTHER" id="PTHR31212">
    <property type="entry name" value="ALPHA-KETOGLUTARATE-DEPENDENT DIOXYGENASE ALKB HOMOLOG 3"/>
    <property type="match status" value="1"/>
</dbReference>
<dbReference type="InterPro" id="IPR027450">
    <property type="entry name" value="AlkB-like"/>
</dbReference>
<sequence>MGSNTVQWQDLGEGGLTLWPHWLTAVECQRLWAGLQALPWRQYPLRLFGREVLQPRLTAWASDADYRYSGLILPATPWPDELARLRDRVQATTGQRFNSVLLNYYRDGQDCIGWYSDDEASLGPQPAIASLSLGATRRFLLRRRTDHGERHELRLNGGDLLLMGPGIQEAWQHALPRQRRLTQERINLTFRLLHPDRYNVATIAPIEESS</sequence>
<dbReference type="InterPro" id="IPR037151">
    <property type="entry name" value="AlkB-like_sf"/>
</dbReference>
<dbReference type="GO" id="GO:0006307">
    <property type="term" value="P:DNA alkylation repair"/>
    <property type="evidence" value="ECO:0007669"/>
    <property type="project" value="InterPro"/>
</dbReference>
<name>A0A5J6X088_9GAMM</name>
<dbReference type="InterPro" id="IPR032854">
    <property type="entry name" value="ALKBH3"/>
</dbReference>
<dbReference type="Gene3D" id="2.60.120.590">
    <property type="entry name" value="Alpha-ketoglutarate-dependent dioxygenase AlkB-like"/>
    <property type="match status" value="1"/>
</dbReference>
<dbReference type="EMBL" id="CP040449">
    <property type="protein sequence ID" value="QFI55413.1"/>
    <property type="molecule type" value="Genomic_DNA"/>
</dbReference>
<dbReference type="GO" id="GO:0051213">
    <property type="term" value="F:dioxygenase activity"/>
    <property type="evidence" value="ECO:0007669"/>
    <property type="project" value="UniProtKB-KW"/>
</dbReference>
<accession>A0A5J6X088</accession>
<dbReference type="PROSITE" id="PS51471">
    <property type="entry name" value="FE2OG_OXY"/>
    <property type="match status" value="1"/>
</dbReference>
<evidence type="ECO:0000259" key="1">
    <source>
        <dbReference type="PROSITE" id="PS51471"/>
    </source>
</evidence>